<organism evidence="3 4">
    <name type="scientific">Dendrobium chrysotoxum</name>
    <name type="common">Orchid</name>
    <dbReference type="NCBI Taxonomy" id="161865"/>
    <lineage>
        <taxon>Eukaryota</taxon>
        <taxon>Viridiplantae</taxon>
        <taxon>Streptophyta</taxon>
        <taxon>Embryophyta</taxon>
        <taxon>Tracheophyta</taxon>
        <taxon>Spermatophyta</taxon>
        <taxon>Magnoliopsida</taxon>
        <taxon>Liliopsida</taxon>
        <taxon>Asparagales</taxon>
        <taxon>Orchidaceae</taxon>
        <taxon>Epidendroideae</taxon>
        <taxon>Malaxideae</taxon>
        <taxon>Dendrobiinae</taxon>
        <taxon>Dendrobium</taxon>
    </lineage>
</organism>
<dbReference type="FunFam" id="1.25.40.10:FF:000366">
    <property type="entry name" value="Pentatricopeptide (PPR) repeat-containing protein"/>
    <property type="match status" value="1"/>
</dbReference>
<feature type="repeat" description="PPR" evidence="2">
    <location>
        <begin position="429"/>
        <end position="463"/>
    </location>
</feature>
<feature type="repeat" description="PPR" evidence="2">
    <location>
        <begin position="98"/>
        <end position="128"/>
    </location>
</feature>
<reference evidence="3 4" key="1">
    <citation type="journal article" date="2021" name="Hortic Res">
        <title>Chromosome-scale assembly of the Dendrobium chrysotoxum genome enhances the understanding of orchid evolution.</title>
        <authorList>
            <person name="Zhang Y."/>
            <person name="Zhang G.Q."/>
            <person name="Zhang D."/>
            <person name="Liu X.D."/>
            <person name="Xu X.Y."/>
            <person name="Sun W.H."/>
            <person name="Yu X."/>
            <person name="Zhu X."/>
            <person name="Wang Z.W."/>
            <person name="Zhao X."/>
            <person name="Zhong W.Y."/>
            <person name="Chen H."/>
            <person name="Yin W.L."/>
            <person name="Huang T."/>
            <person name="Niu S.C."/>
            <person name="Liu Z.J."/>
        </authorList>
    </citation>
    <scope>NUCLEOTIDE SEQUENCE [LARGE SCALE GENOMIC DNA]</scope>
    <source>
        <strain evidence="3">Lindl</strain>
    </source>
</reference>
<evidence type="ECO:0000313" key="4">
    <source>
        <dbReference type="Proteomes" id="UP000775213"/>
    </source>
</evidence>
<dbReference type="FunFam" id="1.25.40.10:FF:000031">
    <property type="entry name" value="Pentatricopeptide repeat-containing protein mitochondrial"/>
    <property type="match status" value="1"/>
</dbReference>
<keyword evidence="1" id="KW-0677">Repeat</keyword>
<dbReference type="PANTHER" id="PTHR47926">
    <property type="entry name" value="PENTATRICOPEPTIDE REPEAT-CONTAINING PROTEIN"/>
    <property type="match status" value="1"/>
</dbReference>
<name>A0AAV7HT13_DENCH</name>
<dbReference type="Gene3D" id="1.25.40.10">
    <property type="entry name" value="Tetratricopeptide repeat domain"/>
    <property type="match status" value="7"/>
</dbReference>
<feature type="repeat" description="PPR" evidence="2">
    <location>
        <begin position="231"/>
        <end position="265"/>
    </location>
</feature>
<dbReference type="InterPro" id="IPR046960">
    <property type="entry name" value="PPR_At4g14850-like_plant"/>
</dbReference>
<dbReference type="FunFam" id="1.25.40.10:FF:000396">
    <property type="entry name" value="Pentatricopeptide repeat-containing protein At2g36730"/>
    <property type="match status" value="1"/>
</dbReference>
<gene>
    <name evidence="3" type="ORF">IEQ34_000515</name>
</gene>
<dbReference type="InterPro" id="IPR002885">
    <property type="entry name" value="PPR_rpt"/>
</dbReference>
<dbReference type="EMBL" id="JAGFBR010000001">
    <property type="protein sequence ID" value="KAH0470792.1"/>
    <property type="molecule type" value="Genomic_DNA"/>
</dbReference>
<comment type="caution">
    <text evidence="3">The sequence shown here is derived from an EMBL/GenBank/DDBJ whole genome shotgun (WGS) entry which is preliminary data.</text>
</comment>
<keyword evidence="4" id="KW-1185">Reference proteome</keyword>
<protein>
    <recommendedName>
        <fullName evidence="5">Pentatricopeptide repeat-containing protein</fullName>
    </recommendedName>
</protein>
<feature type="repeat" description="PPR" evidence="2">
    <location>
        <begin position="632"/>
        <end position="666"/>
    </location>
</feature>
<feature type="repeat" description="PPR" evidence="2">
    <location>
        <begin position="297"/>
        <end position="327"/>
    </location>
</feature>
<dbReference type="Pfam" id="PF13041">
    <property type="entry name" value="PPR_2"/>
    <property type="match status" value="6"/>
</dbReference>
<sequence>MAISPLFNQPSHIPINSTFSHTTANSNTSYRRKSFISKSRLELEEAIKSLEEETITTIISKDQQAIYNRLISSCIRHKALSHGNRLRAHIDQARLEPSLFLNNQFINLYSRCGDLDKARQVFDQMPNRNIVSWNAMIAGYCHNAQFFDALSLLQTMVEDGVVPDYLTYLSALRASASSGVLRHGEQVHARIIKDGFFFSRIEVGNALINFYSKLGVLHDAESVFDTMMSRDEVTWNSLIAGNSQKGNCERAVALLVEMHEEGELPDEFTYGSLLALEDTSYTEKLHSQIIKKGLASNVFASSALLDAYGRCGKPQDARKVFNSMIERNTTSWNSVISACIVNGAITEGVELFFEMQKSEVIPDDYTISTLLKAAMTHLSTFTAKQLHGVAYKMGLWRDASIGNTLIILYAKLGLMKDSLHAFEDISEPDLISWNSMVQAHLNNEEFEQALILFIEMKHLGFVPDKFSFVAAMEASAALPCSKTGRQIHCNLIKAGLLPLDAFTGSSLIDMYAKCMAVEDAKKVFDRINVKDLITWNSIVVGFAQNGYLNEILRFITLMKEESKEPDNFTFTSILTACANATAIEQGKQVHALILKSDFKVDTALTNALITMYCRAGSIKDAKKVFSAIHDKNVVSWTSMISGYTQCGYCKEALKLFDQMECEGAIPNAKTFIALLTACSHGGLSNDAIKYFEIMQMRHGIKPTFDHYACMVDILGRAGRLEEAERIIEGMPYKPNALVWRMLLSACRIHGDLEIGKKSMEKILALEPGDSAAFVLLSNLYTDLGFHEGAMKIRKLMREKGIKKEPGKSWIEVNNRVHEFMAGDISHSQTEEIYLKLKQLLKPLRDEGYVPGNSFLR</sequence>
<evidence type="ECO:0000256" key="1">
    <source>
        <dbReference type="ARBA" id="ARBA00022737"/>
    </source>
</evidence>
<proteinExistence type="predicted"/>
<dbReference type="GO" id="GO:0009451">
    <property type="term" value="P:RNA modification"/>
    <property type="evidence" value="ECO:0007669"/>
    <property type="project" value="InterPro"/>
</dbReference>
<dbReference type="Pfam" id="PF01535">
    <property type="entry name" value="PPR"/>
    <property type="match status" value="3"/>
</dbReference>
<dbReference type="FunFam" id="1.25.40.10:FF:000381">
    <property type="entry name" value="Pentatricopeptide repeat-containing protein"/>
    <property type="match status" value="1"/>
</dbReference>
<dbReference type="Proteomes" id="UP000775213">
    <property type="component" value="Unassembled WGS sequence"/>
</dbReference>
<dbReference type="Pfam" id="PF20431">
    <property type="entry name" value="E_motif"/>
    <property type="match status" value="1"/>
</dbReference>
<dbReference type="AlphaFoldDB" id="A0AAV7HT13"/>
<dbReference type="PROSITE" id="PS51375">
    <property type="entry name" value="PPR"/>
    <property type="match status" value="8"/>
</dbReference>
<dbReference type="InterPro" id="IPR011990">
    <property type="entry name" value="TPR-like_helical_dom_sf"/>
</dbReference>
<evidence type="ECO:0000256" key="2">
    <source>
        <dbReference type="PROSITE-ProRule" id="PRU00708"/>
    </source>
</evidence>
<dbReference type="PANTHER" id="PTHR47926:SF533">
    <property type="entry name" value="DYW DOMAIN-CONTAINING PROTEIN"/>
    <property type="match status" value="1"/>
</dbReference>
<feature type="repeat" description="PPR" evidence="2">
    <location>
        <begin position="129"/>
        <end position="163"/>
    </location>
</feature>
<dbReference type="NCBIfam" id="TIGR00756">
    <property type="entry name" value="PPR"/>
    <property type="match status" value="9"/>
</dbReference>
<dbReference type="GO" id="GO:0003723">
    <property type="term" value="F:RNA binding"/>
    <property type="evidence" value="ECO:0007669"/>
    <property type="project" value="InterPro"/>
</dbReference>
<dbReference type="InterPro" id="IPR046848">
    <property type="entry name" value="E_motif"/>
</dbReference>
<dbReference type="FunFam" id="1.25.40.10:FF:000344">
    <property type="entry name" value="Pentatricopeptide repeat-containing protein"/>
    <property type="match status" value="1"/>
</dbReference>
<evidence type="ECO:0008006" key="5">
    <source>
        <dbReference type="Google" id="ProtNLM"/>
    </source>
</evidence>
<feature type="repeat" description="PPR" evidence="2">
    <location>
        <begin position="328"/>
        <end position="362"/>
    </location>
</feature>
<evidence type="ECO:0000313" key="3">
    <source>
        <dbReference type="EMBL" id="KAH0470792.1"/>
    </source>
</evidence>
<feature type="repeat" description="PPR" evidence="2">
    <location>
        <begin position="531"/>
        <end position="565"/>
    </location>
</feature>
<accession>A0AAV7HT13</accession>